<feature type="disulfide bond" evidence="14">
    <location>
        <begin position="767"/>
        <end position="779"/>
    </location>
</feature>
<keyword evidence="7" id="KW-0084">Basement membrane</keyword>
<dbReference type="SUPFAM" id="SSF58104">
    <property type="entry name" value="Methyl-accepting chemotaxis protein (MCP) signaling domain"/>
    <property type="match status" value="1"/>
</dbReference>
<dbReference type="FunFam" id="2.10.25.10:FF:000135">
    <property type="entry name" value="Laminin subunit beta 4"/>
    <property type="match status" value="1"/>
</dbReference>
<feature type="domain" description="Laminin EGF-like" evidence="17">
    <location>
        <begin position="458"/>
        <end position="509"/>
    </location>
</feature>
<keyword evidence="10 14" id="KW-1015">Disulfide bond</keyword>
<dbReference type="CDD" id="cd00055">
    <property type="entry name" value="EGF_Lam"/>
    <property type="match status" value="13"/>
</dbReference>
<feature type="disulfide bond" evidence="14">
    <location>
        <begin position="1094"/>
        <end position="1103"/>
    </location>
</feature>
<evidence type="ECO:0000256" key="2">
    <source>
        <dbReference type="ARBA" id="ARBA00004316"/>
    </source>
</evidence>
<feature type="disulfide bond" evidence="14">
    <location>
        <begin position="1123"/>
        <end position="1140"/>
    </location>
</feature>
<dbReference type="EMBL" id="REGN01003710">
    <property type="protein sequence ID" value="RNA21212.1"/>
    <property type="molecule type" value="Genomic_DNA"/>
</dbReference>
<feature type="disulfide bond" evidence="14">
    <location>
        <begin position="836"/>
        <end position="845"/>
    </location>
</feature>
<feature type="disulfide bond" evidence="14">
    <location>
        <begin position="815"/>
        <end position="827"/>
    </location>
</feature>
<dbReference type="SMART" id="SM00181">
    <property type="entry name" value="EGF"/>
    <property type="match status" value="6"/>
</dbReference>
<feature type="coiled-coil region" evidence="15">
    <location>
        <begin position="1717"/>
        <end position="1758"/>
    </location>
</feature>
<feature type="domain" description="Laminin N-terminal" evidence="19">
    <location>
        <begin position="27"/>
        <end position="267"/>
    </location>
</feature>
<feature type="disulfide bond" evidence="14">
    <location>
        <begin position="480"/>
        <end position="489"/>
    </location>
</feature>
<keyword evidence="5 16" id="KW-0732">Signal</keyword>
<evidence type="ECO:0000256" key="8">
    <source>
        <dbReference type="ARBA" id="ARBA00022889"/>
    </source>
</evidence>
<evidence type="ECO:0000256" key="3">
    <source>
        <dbReference type="ARBA" id="ARBA00022525"/>
    </source>
</evidence>
<keyword evidence="4" id="KW-0272">Extracellular matrix</keyword>
<feature type="domain" description="Laminin EGF-like" evidence="17">
    <location>
        <begin position="815"/>
        <end position="860"/>
    </location>
</feature>
<dbReference type="PROSITE" id="PS51116">
    <property type="entry name" value="LAMININ_IVB"/>
    <property type="match status" value="1"/>
</dbReference>
<keyword evidence="12" id="KW-0966">Cell projection</keyword>
<evidence type="ECO:0000256" key="1">
    <source>
        <dbReference type="ARBA" id="ARBA00004302"/>
    </source>
</evidence>
<dbReference type="InterPro" id="IPR013015">
    <property type="entry name" value="Laminin_IV_B"/>
</dbReference>
<feature type="domain" description="Laminin IV type B" evidence="18">
    <location>
        <begin position="549"/>
        <end position="762"/>
    </location>
</feature>
<feature type="domain" description="Laminin EGF-like" evidence="17">
    <location>
        <begin position="397"/>
        <end position="457"/>
    </location>
</feature>
<dbReference type="GO" id="GO:0009887">
    <property type="term" value="P:animal organ morphogenesis"/>
    <property type="evidence" value="ECO:0007669"/>
    <property type="project" value="TreeGrafter"/>
</dbReference>
<evidence type="ECO:0000259" key="19">
    <source>
        <dbReference type="PROSITE" id="PS51117"/>
    </source>
</evidence>
<feature type="coiled-coil region" evidence="15">
    <location>
        <begin position="1172"/>
        <end position="1254"/>
    </location>
</feature>
<dbReference type="FunFam" id="2.10.25.10:FF:000065">
    <property type="entry name" value="Laminin subunit beta 1"/>
    <property type="match status" value="1"/>
</dbReference>
<accession>A0A3M7RC91</accession>
<feature type="disulfide bond" evidence="14">
    <location>
        <begin position="1142"/>
        <end position="1151"/>
    </location>
</feature>
<dbReference type="InterPro" id="IPR008211">
    <property type="entry name" value="Laminin_N"/>
</dbReference>
<sequence length="1777" mass="198332">MFKLVFCLILVTGAHGQYLRSRASSCSRGSCYPETGDLLIGRTKFLHASSTCGLVDPERYCVLGGTRDPAKCFVCDSSGPYDPETNANSHRIGNIVSRKQGDRYNRWWQSENGRQSVFVQFDLEAEFVFTHIIMTFKTFRPAAMVIEKSADYGRTWTTCGYFAADCAESFPDVPTDMPKNLGDVHCESKYSSETPSTKGEVVFRILPPTLIQSRDPYSSQVQQLLKLTNLRVNFTKLHTFGDNLLDQREELKEKYYYAMYEMVVRGSCMCYGHASRCIPVNGVQYDQDKSGMVDGQCQCEHNTWGTNCERCLPLYNDRPWMPARTAHTNECQRCNCNNHATSCTFSQSRWQETNFTSGGVCDNCMDNTEGSSCERCKQNFWRDPLKPIDDLNTCRPCQCQIAGTVDADLSCDPYTDEAEGLVAGRCHCKPFVDGQNCDRCKNGYFNLSRENGDGCEPCSCNLIGTSGNLGCDKVSGLCECKRFVGGRACDQCLPGYFGLSEEDAEGCKPCDCSPGGAYDNSCDRETGQCKCKPNMAGRTCDKPESSFFCPTLDHLMYEAEEAVKLDQLSHDFIRPLIPEFSPSWTGPGFVKVFEGASLEFSVDDVFKAGYYEIVVRYENQHSEIWQDLRLKISRHDGHPDPGGVCADYLPQDDEKFTQLPPGSTHQIILPPVCLESSRRYTFRVDFVRFSPLVQPRDAFLLVDSIVLVPDVADLPALQGENKQQLLEEFNYYRCKEAQLRIYKEDMSETCKKFICNIGVHSDYAVPCDCNPTGSVSNICDQYGGSCKCKQNVVGKKCDKCAPSTYEFGPNGCQPCNCNSGGAKDNFCDVESGKCDCYDRIEGDKCDKCMDNFWKFPSCEPCNCNGFAKNCNQTTGICINCTDHTFGDHCEMCLDGYYGDPRSGQPCRECMCPGGLSGNQFADTCYFDQSLDYVVCACKEGYLGPKCDECDIHYWGNPMVKGGSCVKCECNGNVDSNNRESCDQNTGQCRNCMYNTDGDNCEKCKPGYYGNALNHECLPCNCNPDGTEGNSALNCDQTTGQCFCLPNVIGKHCDQCKHDYYGLASGEGCSYCNCDIDGTAINSTSCDVFTGQCDCIESRGGRTCAECSYGHWGDPKKDCKKCECSPNGSISDQCDKINGSCFCRKGIRGYNCDTCDRGTTGEVPFCASCGECFDDWTNILSDLEKDLVGLEERASNIAVASGSSISDFTAEYTQLESRLNDIKKIIPLNFTDRELKELTSQIQNINKQLESKKNSREKYYDIEKWSQENLHGRLESIQNRFSNIKRSAEEHFEEALKLKESNEIGALDSLNKALFITDQAVDSIKNTELRLDTELKPALDSLKEKLENSKENFERSDNLLKDYLGSVATNLSDAMDSIAQLNQAVCGQLTSDDERCSAKCGGAVCDGKCGSNSSTCPGLADSYNTLKNLKKNFEELYTKQETSLKKILTKLINSSNLLNGSNKEVEELISYVNKSLVEINAKNAEISDLIDQIDKYSESNADKPNQIEENIDYVNNKNIDLNESDLEETLTQISDLAAKVNIDDMDEETESSRQHSQELLDRGDKIGQQLPNIFDQLNQTAQTIEHQELKAKETENSLNEFIFQNSNAESDILSSFNELNNAETALKDIESSLNDLKDSIDLDNSKEKLSNALAKQESLKSKAKESGVTLERTKNSLDILKTKLDQVTQLFQQNIQDKDNNKNGAEVLDNLIALQSKIMAKRDMLEKKTSKIEKLQKNYEETRIKIEELKSTINSLTSKAMIIKLDILAKTKYFGSCS</sequence>
<evidence type="ECO:0000256" key="16">
    <source>
        <dbReference type="SAM" id="SignalP"/>
    </source>
</evidence>
<feature type="domain" description="Laminin EGF-like" evidence="17">
    <location>
        <begin position="1121"/>
        <end position="1167"/>
    </location>
</feature>
<dbReference type="PROSITE" id="PS01248">
    <property type="entry name" value="EGF_LAM_1"/>
    <property type="match status" value="4"/>
</dbReference>
<feature type="disulfide bond" evidence="14">
    <location>
        <begin position="892"/>
        <end position="906"/>
    </location>
</feature>
<gene>
    <name evidence="20" type="ORF">BpHYR1_026241</name>
</gene>
<evidence type="ECO:0000256" key="15">
    <source>
        <dbReference type="SAM" id="Coils"/>
    </source>
</evidence>
<feature type="disulfide bond" evidence="14">
    <location>
        <begin position="428"/>
        <end position="437"/>
    </location>
</feature>
<dbReference type="SMART" id="SM00180">
    <property type="entry name" value="EGF_Lam"/>
    <property type="match status" value="13"/>
</dbReference>
<dbReference type="SMART" id="SM00136">
    <property type="entry name" value="LamNT"/>
    <property type="match status" value="1"/>
</dbReference>
<protein>
    <submittedName>
        <fullName evidence="20">Laminin subunit beta-1</fullName>
    </submittedName>
</protein>
<keyword evidence="21" id="KW-1185">Reference proteome</keyword>
<keyword evidence="3" id="KW-0964">Secreted</keyword>
<dbReference type="GO" id="GO:0009888">
    <property type="term" value="P:tissue development"/>
    <property type="evidence" value="ECO:0007669"/>
    <property type="project" value="TreeGrafter"/>
</dbReference>
<feature type="disulfide bond" evidence="14">
    <location>
        <begin position="991"/>
        <end position="1000"/>
    </location>
</feature>
<dbReference type="PANTHER" id="PTHR10574:SF375">
    <property type="entry name" value="LAMININ SUBUNIT BETA-1"/>
    <property type="match status" value="1"/>
</dbReference>
<keyword evidence="13 14" id="KW-0424">Laminin EGF-like domain</keyword>
<evidence type="ECO:0000256" key="5">
    <source>
        <dbReference type="ARBA" id="ARBA00022729"/>
    </source>
</evidence>
<evidence type="ECO:0000259" key="17">
    <source>
        <dbReference type="PROSITE" id="PS50027"/>
    </source>
</evidence>
<organism evidence="20 21">
    <name type="scientific">Brachionus plicatilis</name>
    <name type="common">Marine rotifer</name>
    <name type="synonym">Brachionus muelleri</name>
    <dbReference type="NCBI Taxonomy" id="10195"/>
    <lineage>
        <taxon>Eukaryota</taxon>
        <taxon>Metazoa</taxon>
        <taxon>Spiralia</taxon>
        <taxon>Gnathifera</taxon>
        <taxon>Rotifera</taxon>
        <taxon>Eurotatoria</taxon>
        <taxon>Monogononta</taxon>
        <taxon>Pseudotrocha</taxon>
        <taxon>Ploima</taxon>
        <taxon>Brachionidae</taxon>
        <taxon>Brachionus</taxon>
    </lineage>
</organism>
<feature type="domain" description="Laminin EGF-like" evidence="17">
    <location>
        <begin position="1019"/>
        <end position="1070"/>
    </location>
</feature>
<feature type="domain" description="Laminin EGF-like" evidence="17">
    <location>
        <begin position="767"/>
        <end position="814"/>
    </location>
</feature>
<evidence type="ECO:0000256" key="6">
    <source>
        <dbReference type="ARBA" id="ARBA00022737"/>
    </source>
</evidence>
<dbReference type="PROSITE" id="PS51117">
    <property type="entry name" value="LAMININ_NTER"/>
    <property type="match status" value="1"/>
</dbReference>
<feature type="chain" id="PRO_5018048906" evidence="16">
    <location>
        <begin position="17"/>
        <end position="1777"/>
    </location>
</feature>
<feature type="disulfide bond" evidence="14">
    <location>
        <begin position="1043"/>
        <end position="1052"/>
    </location>
</feature>
<dbReference type="FunFam" id="2.60.120.260:FF:000010">
    <property type="entry name" value="Laminin subunit beta 1"/>
    <property type="match status" value="1"/>
</dbReference>
<reference evidence="20 21" key="1">
    <citation type="journal article" date="2018" name="Sci. Rep.">
        <title>Genomic signatures of local adaptation to the degree of environmental predictability in rotifers.</title>
        <authorList>
            <person name="Franch-Gras L."/>
            <person name="Hahn C."/>
            <person name="Garcia-Roger E.M."/>
            <person name="Carmona M.J."/>
            <person name="Serra M."/>
            <person name="Gomez A."/>
        </authorList>
    </citation>
    <scope>NUCLEOTIDE SEQUENCE [LARGE SCALE GENOMIC DNA]</scope>
    <source>
        <strain evidence="20">HYR1</strain>
    </source>
</reference>
<evidence type="ECO:0000259" key="18">
    <source>
        <dbReference type="PROSITE" id="PS51116"/>
    </source>
</evidence>
<feature type="disulfide bond" evidence="14">
    <location>
        <begin position="788"/>
        <end position="797"/>
    </location>
</feature>
<keyword evidence="6" id="KW-0677">Repeat</keyword>
<dbReference type="FunFam" id="2.10.25.10:FF:000090">
    <property type="entry name" value="laminin subunit alpha"/>
    <property type="match status" value="1"/>
</dbReference>
<evidence type="ECO:0000313" key="20">
    <source>
        <dbReference type="EMBL" id="RNA21212.1"/>
    </source>
</evidence>
<dbReference type="FunFam" id="2.10.25.10:FF:000130">
    <property type="entry name" value="Laminin subunit beta 1"/>
    <property type="match status" value="1"/>
</dbReference>
<dbReference type="PRINTS" id="PR00011">
    <property type="entry name" value="EGFLAMININ"/>
</dbReference>
<dbReference type="FunFam" id="2.10.25.10:FF:000275">
    <property type="entry name" value="usherin"/>
    <property type="match status" value="1"/>
</dbReference>
<dbReference type="FunFam" id="2.10.25.10:FF:000074">
    <property type="entry name" value="Laminin subunit alpha"/>
    <property type="match status" value="1"/>
</dbReference>
<feature type="disulfide bond" evidence="14">
    <location>
        <begin position="1121"/>
        <end position="1133"/>
    </location>
</feature>
<dbReference type="Pfam" id="PF00053">
    <property type="entry name" value="EGF_laminin"/>
    <property type="match status" value="11"/>
</dbReference>
<dbReference type="Pfam" id="PF24973">
    <property type="entry name" value="EGF_LMN_ATRN"/>
    <property type="match status" value="2"/>
</dbReference>
<dbReference type="SUPFAM" id="SSF57196">
    <property type="entry name" value="EGF/Laminin"/>
    <property type="match status" value="12"/>
</dbReference>
<dbReference type="FunFam" id="2.10.25.10:FF:000224">
    <property type="entry name" value="Usherin"/>
    <property type="match status" value="1"/>
</dbReference>
<feature type="disulfide bond" evidence="14">
    <location>
        <begin position="817"/>
        <end position="834"/>
    </location>
</feature>
<dbReference type="PROSITE" id="PS50027">
    <property type="entry name" value="EGF_LAM_2"/>
    <property type="match status" value="9"/>
</dbReference>
<feature type="coiled-coil region" evidence="15">
    <location>
        <begin position="1576"/>
        <end position="1689"/>
    </location>
</feature>
<dbReference type="FunFam" id="2.10.25.10:FF:000011">
    <property type="entry name" value="Cadherin EGF LAG seven-pass G-type receptor"/>
    <property type="match status" value="1"/>
</dbReference>
<comment type="subcellular location">
    <subcellularLocation>
        <location evidence="2">Cell projection</location>
    </subcellularLocation>
    <subcellularLocation>
        <location evidence="1">Secreted</location>
        <location evidence="1">Extracellular space</location>
        <location evidence="1">Extracellular matrix</location>
        <location evidence="1">Basement membrane</location>
    </subcellularLocation>
</comment>
<evidence type="ECO:0000256" key="14">
    <source>
        <dbReference type="PROSITE-ProRule" id="PRU00460"/>
    </source>
</evidence>
<dbReference type="Gene3D" id="2.170.300.10">
    <property type="entry name" value="Tie2 ligand-binding domain superfamily"/>
    <property type="match status" value="1"/>
</dbReference>
<name>A0A3M7RC91_BRAPC</name>
<evidence type="ECO:0000313" key="21">
    <source>
        <dbReference type="Proteomes" id="UP000276133"/>
    </source>
</evidence>
<feature type="domain" description="Laminin EGF-like" evidence="17">
    <location>
        <begin position="1071"/>
        <end position="1120"/>
    </location>
</feature>
<evidence type="ECO:0000256" key="12">
    <source>
        <dbReference type="ARBA" id="ARBA00023273"/>
    </source>
</evidence>
<comment type="caution">
    <text evidence="14">Lacks conserved residue(s) required for the propagation of feature annotation.</text>
</comment>
<keyword evidence="9 15" id="KW-0175">Coiled coil</keyword>
<feature type="domain" description="Laminin EGF-like" evidence="17">
    <location>
        <begin position="967"/>
        <end position="1018"/>
    </location>
</feature>
<feature type="domain" description="Laminin EGF-like" evidence="17">
    <location>
        <begin position="861"/>
        <end position="908"/>
    </location>
</feature>
<dbReference type="FunFam" id="2.170.300.10:FF:000001">
    <property type="entry name" value="Laminin subunit beta-1"/>
    <property type="match status" value="1"/>
</dbReference>
<dbReference type="GO" id="GO:0042995">
    <property type="term" value="C:cell projection"/>
    <property type="evidence" value="ECO:0007669"/>
    <property type="project" value="UniProtKB-SubCell"/>
</dbReference>
<evidence type="ECO:0000256" key="11">
    <source>
        <dbReference type="ARBA" id="ARBA00023180"/>
    </source>
</evidence>
<dbReference type="OrthoDB" id="5985440at2759"/>
<dbReference type="Pfam" id="PF21199">
    <property type="entry name" value="LAMININ_IV_B"/>
    <property type="match status" value="1"/>
</dbReference>
<feature type="disulfide bond" evidence="14">
    <location>
        <begin position="769"/>
        <end position="786"/>
    </location>
</feature>
<dbReference type="InterPro" id="IPR002049">
    <property type="entry name" value="LE_dom"/>
</dbReference>
<dbReference type="PANTHER" id="PTHR10574">
    <property type="entry name" value="NETRIN/LAMININ-RELATED"/>
    <property type="match status" value="1"/>
</dbReference>
<proteinExistence type="predicted"/>
<feature type="signal peptide" evidence="16">
    <location>
        <begin position="1"/>
        <end position="16"/>
    </location>
</feature>
<dbReference type="STRING" id="10195.A0A3M7RC91"/>
<feature type="disulfide bond" evidence="14">
    <location>
        <begin position="880"/>
        <end position="889"/>
    </location>
</feature>
<evidence type="ECO:0000256" key="4">
    <source>
        <dbReference type="ARBA" id="ARBA00022530"/>
    </source>
</evidence>
<dbReference type="InterPro" id="IPR050440">
    <property type="entry name" value="Laminin/Netrin_ECM"/>
</dbReference>
<dbReference type="Gene3D" id="2.60.120.260">
    <property type="entry name" value="Galactose-binding domain-like"/>
    <property type="match status" value="1"/>
</dbReference>
<keyword evidence="8" id="KW-0130">Cell adhesion</keyword>
<dbReference type="InterPro" id="IPR000742">
    <property type="entry name" value="EGF"/>
</dbReference>
<dbReference type="Gene3D" id="2.10.25.10">
    <property type="entry name" value="Laminin"/>
    <property type="match status" value="11"/>
</dbReference>
<keyword evidence="11" id="KW-0325">Glycoprotein</keyword>
<dbReference type="Pfam" id="PF00055">
    <property type="entry name" value="Laminin_N"/>
    <property type="match status" value="1"/>
</dbReference>
<evidence type="ECO:0000256" key="13">
    <source>
        <dbReference type="ARBA" id="ARBA00023292"/>
    </source>
</evidence>
<dbReference type="GO" id="GO:0005604">
    <property type="term" value="C:basement membrane"/>
    <property type="evidence" value="ECO:0007669"/>
    <property type="project" value="UniProtKB-SubCell"/>
</dbReference>
<evidence type="ECO:0000256" key="7">
    <source>
        <dbReference type="ARBA" id="ARBA00022869"/>
    </source>
</evidence>
<dbReference type="InterPro" id="IPR056863">
    <property type="entry name" value="LMN_ATRN_NET-like_EGF"/>
</dbReference>
<evidence type="ECO:0000256" key="9">
    <source>
        <dbReference type="ARBA" id="ARBA00023054"/>
    </source>
</evidence>
<dbReference type="Proteomes" id="UP000276133">
    <property type="component" value="Unassembled WGS sequence"/>
</dbReference>
<comment type="caution">
    <text evidence="20">The sequence shown here is derived from an EMBL/GenBank/DDBJ whole genome shotgun (WGS) entry which is preliminary data.</text>
</comment>
<evidence type="ECO:0000256" key="10">
    <source>
        <dbReference type="ARBA" id="ARBA00023157"/>
    </source>
</evidence>
<dbReference type="GO" id="GO:0007155">
    <property type="term" value="P:cell adhesion"/>
    <property type="evidence" value="ECO:0007669"/>
    <property type="project" value="UniProtKB-KW"/>
</dbReference>